<reference evidence="3 4" key="1">
    <citation type="submission" date="2019-02" db="EMBL/GenBank/DDBJ databases">
        <title>Emended description of the genus Rhodopseudomonas and description of Rhodopseudomonas albus sp. nov., a non-phototrophic, heavy-metal-tolerant bacterium isolated from garden soil.</title>
        <authorList>
            <person name="Bao Z."/>
            <person name="Cao W.W."/>
            <person name="Sato Y."/>
            <person name="Nishizawa T."/>
            <person name="Zhao J."/>
            <person name="Guo Y."/>
            <person name="Ohta H."/>
        </authorList>
    </citation>
    <scope>NUCLEOTIDE SEQUENCE [LARGE SCALE GENOMIC DNA]</scope>
    <source>
        <strain evidence="3 4">SK50-23</strain>
    </source>
</reference>
<name>A0ABX8AEG8_9BRAD</name>
<protein>
    <submittedName>
        <fullName evidence="3">DUF4174 domain-containing protein</fullName>
    </submittedName>
</protein>
<sequence>MRIVHPMTKCGSAAMTMRNYRPGIARRIPVLAMGLCAAITGVSAIPASADPLSALRWKSRVLVLVAQNPGDAELRTQRAYLEQASSGMFERNVVLMEAVGDSERARELRKRLATDVSDFRVMLVGKDGNTAFASDAPLAARDIFGRIDQMPMRKEEIRKTGG</sequence>
<evidence type="ECO:0000313" key="3">
    <source>
        <dbReference type="EMBL" id="QUS42164.1"/>
    </source>
</evidence>
<dbReference type="Pfam" id="PF13778">
    <property type="entry name" value="DUF4174"/>
    <property type="match status" value="1"/>
</dbReference>
<gene>
    <name evidence="3" type="ORF">RPMA_27600</name>
</gene>
<proteinExistence type="predicted"/>
<evidence type="ECO:0000256" key="1">
    <source>
        <dbReference type="ARBA" id="ARBA00022729"/>
    </source>
</evidence>
<dbReference type="EMBL" id="CP036498">
    <property type="protein sequence ID" value="QUS42164.1"/>
    <property type="molecule type" value="Genomic_DNA"/>
</dbReference>
<keyword evidence="1" id="KW-0732">Signal</keyword>
<keyword evidence="4" id="KW-1185">Reference proteome</keyword>
<dbReference type="InterPro" id="IPR025232">
    <property type="entry name" value="DUF4174"/>
</dbReference>
<organism evidence="3 4">
    <name type="scientific">Tardiphaga alba</name>
    <dbReference type="NCBI Taxonomy" id="340268"/>
    <lineage>
        <taxon>Bacteria</taxon>
        <taxon>Pseudomonadati</taxon>
        <taxon>Pseudomonadota</taxon>
        <taxon>Alphaproteobacteria</taxon>
        <taxon>Hyphomicrobiales</taxon>
        <taxon>Nitrobacteraceae</taxon>
        <taxon>Tardiphaga</taxon>
    </lineage>
</organism>
<dbReference type="Proteomes" id="UP000682843">
    <property type="component" value="Chromosome"/>
</dbReference>
<evidence type="ECO:0000259" key="2">
    <source>
        <dbReference type="Pfam" id="PF13778"/>
    </source>
</evidence>
<evidence type="ECO:0000313" key="4">
    <source>
        <dbReference type="Proteomes" id="UP000682843"/>
    </source>
</evidence>
<accession>A0ABX8AEG8</accession>
<feature type="domain" description="DUF4174" evidence="2">
    <location>
        <begin position="51"/>
        <end position="156"/>
    </location>
</feature>